<evidence type="ECO:0000256" key="1">
    <source>
        <dbReference type="SAM" id="MobiDB-lite"/>
    </source>
</evidence>
<organism evidence="2 3">
    <name type="scientific">Macrophomina phaseolina</name>
    <dbReference type="NCBI Taxonomy" id="35725"/>
    <lineage>
        <taxon>Eukaryota</taxon>
        <taxon>Fungi</taxon>
        <taxon>Dikarya</taxon>
        <taxon>Ascomycota</taxon>
        <taxon>Pezizomycotina</taxon>
        <taxon>Dothideomycetes</taxon>
        <taxon>Dothideomycetes incertae sedis</taxon>
        <taxon>Botryosphaeriales</taxon>
        <taxon>Botryosphaeriaceae</taxon>
        <taxon>Macrophomina</taxon>
    </lineage>
</organism>
<gene>
    <name evidence="2" type="ORF">B0J12DRAFT_695114</name>
</gene>
<feature type="region of interest" description="Disordered" evidence="1">
    <location>
        <begin position="61"/>
        <end position="81"/>
    </location>
</feature>
<protein>
    <submittedName>
        <fullName evidence="2">Uncharacterized protein</fullName>
    </submittedName>
</protein>
<comment type="caution">
    <text evidence="2">The sequence shown here is derived from an EMBL/GenBank/DDBJ whole genome shotgun (WGS) entry which is preliminary data.</text>
</comment>
<proteinExistence type="predicted"/>
<evidence type="ECO:0000313" key="3">
    <source>
        <dbReference type="Proteomes" id="UP000774617"/>
    </source>
</evidence>
<dbReference type="EMBL" id="JAGTJR010000003">
    <property type="protein sequence ID" value="KAH7062576.1"/>
    <property type="molecule type" value="Genomic_DNA"/>
</dbReference>
<keyword evidence="3" id="KW-1185">Reference proteome</keyword>
<feature type="compositionally biased region" description="Basic and acidic residues" evidence="1">
    <location>
        <begin position="63"/>
        <end position="81"/>
    </location>
</feature>
<name>A0ABQ8GQX3_9PEZI</name>
<accession>A0ABQ8GQX3</accession>
<reference evidence="2 3" key="1">
    <citation type="journal article" date="2021" name="Nat. Commun.">
        <title>Genetic determinants of endophytism in the Arabidopsis root mycobiome.</title>
        <authorList>
            <person name="Mesny F."/>
            <person name="Miyauchi S."/>
            <person name="Thiergart T."/>
            <person name="Pickel B."/>
            <person name="Atanasova L."/>
            <person name="Karlsson M."/>
            <person name="Huettel B."/>
            <person name="Barry K.W."/>
            <person name="Haridas S."/>
            <person name="Chen C."/>
            <person name="Bauer D."/>
            <person name="Andreopoulos W."/>
            <person name="Pangilinan J."/>
            <person name="LaButti K."/>
            <person name="Riley R."/>
            <person name="Lipzen A."/>
            <person name="Clum A."/>
            <person name="Drula E."/>
            <person name="Henrissat B."/>
            <person name="Kohler A."/>
            <person name="Grigoriev I.V."/>
            <person name="Martin F.M."/>
            <person name="Hacquard S."/>
        </authorList>
    </citation>
    <scope>NUCLEOTIDE SEQUENCE [LARGE SCALE GENOMIC DNA]</scope>
    <source>
        <strain evidence="2 3">MPI-SDFR-AT-0080</strain>
    </source>
</reference>
<dbReference type="Proteomes" id="UP000774617">
    <property type="component" value="Unassembled WGS sequence"/>
</dbReference>
<evidence type="ECO:0000313" key="2">
    <source>
        <dbReference type="EMBL" id="KAH7062576.1"/>
    </source>
</evidence>
<sequence length="149" mass="16625">MHSVVGAVSQEIREFEHTKLHDVIAETEAAKGKVAAEVDGTMLKLKEAKDSLQSFSEQIGGYQKEHKNASDRGTMHGHEPSDSLLQCLQHHVEHFESDLIIHRPPPSSRLSLFLLQCKTSLFIHSCINADYSKAKHRVNGNHGTNRVHA</sequence>